<organism evidence="2 3">
    <name type="scientific">Pseudaquabacterium terrae</name>
    <dbReference type="NCBI Taxonomy" id="2732868"/>
    <lineage>
        <taxon>Bacteria</taxon>
        <taxon>Pseudomonadati</taxon>
        <taxon>Pseudomonadota</taxon>
        <taxon>Betaproteobacteria</taxon>
        <taxon>Burkholderiales</taxon>
        <taxon>Sphaerotilaceae</taxon>
        <taxon>Pseudaquabacterium</taxon>
    </lineage>
</organism>
<dbReference type="Gene3D" id="1.10.260.40">
    <property type="entry name" value="lambda repressor-like DNA-binding domains"/>
    <property type="match status" value="1"/>
</dbReference>
<accession>A0ABX2EAQ5</accession>
<dbReference type="Pfam" id="PF17765">
    <property type="entry name" value="MLTR_LBD"/>
    <property type="match status" value="1"/>
</dbReference>
<evidence type="ECO:0000313" key="2">
    <source>
        <dbReference type="EMBL" id="NRF65933.1"/>
    </source>
</evidence>
<proteinExistence type="predicted"/>
<evidence type="ECO:0000313" key="3">
    <source>
        <dbReference type="Proteomes" id="UP000737171"/>
    </source>
</evidence>
<dbReference type="PANTHER" id="PTHR35010:SF4">
    <property type="entry name" value="BLL5781 PROTEIN"/>
    <property type="match status" value="1"/>
</dbReference>
<sequence>MTSTHSAPRSSAVGPLLQYWRKTRSLSQLALAHEADVSPRHICFLETGRAKPSREMVVLLSNVLGVPLRERNAMLLAAGFAPLYAESPLDAPELRAVQTALHAILRQQEPFPAVVMNRHWDLVKVNEAARRFFGLLLGDRAAAQPANVVRLMFDPHGLRPCVDNWDLVAETLLQRVHREAVGGVPDATTDDLIAEVLAYPGVPKHLRRLNLAAPSVPVIPICFRKGDHVFNYFSAVTTLGTPQDVTLQELRIECFFPADSSTQARARALRDGTP</sequence>
<dbReference type="InterPro" id="IPR041413">
    <property type="entry name" value="MLTR_LBD"/>
</dbReference>
<dbReference type="EMBL" id="JABRWJ010000001">
    <property type="protein sequence ID" value="NRF65933.1"/>
    <property type="molecule type" value="Genomic_DNA"/>
</dbReference>
<dbReference type="InterPro" id="IPR010982">
    <property type="entry name" value="Lambda_DNA-bd_dom_sf"/>
</dbReference>
<dbReference type="Gene3D" id="3.30.450.180">
    <property type="match status" value="1"/>
</dbReference>
<dbReference type="InterPro" id="IPR001387">
    <property type="entry name" value="Cro/C1-type_HTH"/>
</dbReference>
<name>A0ABX2EAQ5_9BURK</name>
<dbReference type="RefSeq" id="WP_173120416.1">
    <property type="nucleotide sequence ID" value="NZ_JABRWJ010000001.1"/>
</dbReference>
<dbReference type="PROSITE" id="PS50943">
    <property type="entry name" value="HTH_CROC1"/>
    <property type="match status" value="1"/>
</dbReference>
<comment type="caution">
    <text evidence="2">The sequence shown here is derived from an EMBL/GenBank/DDBJ whole genome shotgun (WGS) entry which is preliminary data.</text>
</comment>
<dbReference type="Pfam" id="PF01381">
    <property type="entry name" value="HTH_3"/>
    <property type="match status" value="1"/>
</dbReference>
<dbReference type="PANTHER" id="PTHR35010">
    <property type="entry name" value="BLL4672 PROTEIN-RELATED"/>
    <property type="match status" value="1"/>
</dbReference>
<evidence type="ECO:0000259" key="1">
    <source>
        <dbReference type="PROSITE" id="PS50943"/>
    </source>
</evidence>
<dbReference type="Proteomes" id="UP000737171">
    <property type="component" value="Unassembled WGS sequence"/>
</dbReference>
<feature type="domain" description="HTH cro/C1-type" evidence="1">
    <location>
        <begin position="17"/>
        <end position="71"/>
    </location>
</feature>
<gene>
    <name evidence="2" type="ORF">HLB44_02920</name>
</gene>
<keyword evidence="3" id="KW-1185">Reference proteome</keyword>
<protein>
    <submittedName>
        <fullName evidence="2">Helix-turn-helix transcriptional regulator</fullName>
    </submittedName>
</protein>
<dbReference type="SMART" id="SM00530">
    <property type="entry name" value="HTH_XRE"/>
    <property type="match status" value="1"/>
</dbReference>
<dbReference type="CDD" id="cd00093">
    <property type="entry name" value="HTH_XRE"/>
    <property type="match status" value="1"/>
</dbReference>
<reference evidence="2 3" key="1">
    <citation type="submission" date="2020-05" db="EMBL/GenBank/DDBJ databases">
        <title>Aquincola sp. isolate from soil.</title>
        <authorList>
            <person name="Han J."/>
            <person name="Kim D.-U."/>
        </authorList>
    </citation>
    <scope>NUCLEOTIDE SEQUENCE [LARGE SCALE GENOMIC DNA]</scope>
    <source>
        <strain evidence="2 3">S2</strain>
    </source>
</reference>
<dbReference type="SUPFAM" id="SSF47413">
    <property type="entry name" value="lambda repressor-like DNA-binding domains"/>
    <property type="match status" value="1"/>
</dbReference>